<dbReference type="Proteomes" id="UP000070501">
    <property type="component" value="Unassembled WGS sequence"/>
</dbReference>
<keyword evidence="3" id="KW-1185">Reference proteome</keyword>
<reference evidence="3" key="1">
    <citation type="submission" date="2016-02" db="EMBL/GenBank/DDBJ databases">
        <title>Draft genome sequence of Microdochium bolleyi, a fungal endophyte of beachgrass.</title>
        <authorList>
            <consortium name="DOE Joint Genome Institute"/>
            <person name="David A.S."/>
            <person name="May G."/>
            <person name="Haridas S."/>
            <person name="Lim J."/>
            <person name="Wang M."/>
            <person name="Labutti K."/>
            <person name="Lipzen A."/>
            <person name="Barry K."/>
            <person name="Grigoriev I.V."/>
        </authorList>
    </citation>
    <scope>NUCLEOTIDE SEQUENCE [LARGE SCALE GENOMIC DNA]</scope>
    <source>
        <strain evidence="3">J235TASD1</strain>
    </source>
</reference>
<dbReference type="InParanoid" id="A0A136IVZ0"/>
<dbReference type="AlphaFoldDB" id="A0A136IVZ0"/>
<accession>A0A136IVZ0</accession>
<feature type="signal peptide" evidence="1">
    <location>
        <begin position="1"/>
        <end position="19"/>
    </location>
</feature>
<sequence length="72" mass="7775">MKPLERSLLGLLAPRFCHCRFFCGCVLSCAMADSASECGKAVHHSPFLSCSFHDGASAQDWPKATDSHVFAS</sequence>
<organism evidence="2 3">
    <name type="scientific">Microdochium bolleyi</name>
    <dbReference type="NCBI Taxonomy" id="196109"/>
    <lineage>
        <taxon>Eukaryota</taxon>
        <taxon>Fungi</taxon>
        <taxon>Dikarya</taxon>
        <taxon>Ascomycota</taxon>
        <taxon>Pezizomycotina</taxon>
        <taxon>Sordariomycetes</taxon>
        <taxon>Xylariomycetidae</taxon>
        <taxon>Xylariales</taxon>
        <taxon>Microdochiaceae</taxon>
        <taxon>Microdochium</taxon>
    </lineage>
</organism>
<evidence type="ECO:0000313" key="2">
    <source>
        <dbReference type="EMBL" id="KXJ88939.1"/>
    </source>
</evidence>
<gene>
    <name evidence="2" type="ORF">Micbo1qcDRAFT_166385</name>
</gene>
<evidence type="ECO:0008006" key="4">
    <source>
        <dbReference type="Google" id="ProtNLM"/>
    </source>
</evidence>
<keyword evidence="1" id="KW-0732">Signal</keyword>
<evidence type="ECO:0000313" key="3">
    <source>
        <dbReference type="Proteomes" id="UP000070501"/>
    </source>
</evidence>
<feature type="non-terminal residue" evidence="2">
    <location>
        <position position="72"/>
    </location>
</feature>
<proteinExistence type="predicted"/>
<protein>
    <recommendedName>
        <fullName evidence="4">Secreted protein</fullName>
    </recommendedName>
</protein>
<evidence type="ECO:0000256" key="1">
    <source>
        <dbReference type="SAM" id="SignalP"/>
    </source>
</evidence>
<feature type="chain" id="PRO_5007293185" description="Secreted protein" evidence="1">
    <location>
        <begin position="20"/>
        <end position="72"/>
    </location>
</feature>
<name>A0A136IVZ0_9PEZI</name>
<dbReference type="EMBL" id="KQ964257">
    <property type="protein sequence ID" value="KXJ88939.1"/>
    <property type="molecule type" value="Genomic_DNA"/>
</dbReference>